<keyword evidence="5" id="KW-1185">Reference proteome</keyword>
<proteinExistence type="predicted"/>
<dbReference type="Proteomes" id="UP001275084">
    <property type="component" value="Unassembled WGS sequence"/>
</dbReference>
<evidence type="ECO:0000259" key="3">
    <source>
        <dbReference type="Pfam" id="PF20237"/>
    </source>
</evidence>
<protein>
    <recommendedName>
        <fullName evidence="3">DUF6594 domain-containing protein</fullName>
    </recommendedName>
</protein>
<reference evidence="4" key="2">
    <citation type="submission" date="2023-06" db="EMBL/GenBank/DDBJ databases">
        <authorList>
            <consortium name="Lawrence Berkeley National Laboratory"/>
            <person name="Haridas S."/>
            <person name="Hensen N."/>
            <person name="Bonometti L."/>
            <person name="Westerberg I."/>
            <person name="Brannstrom I.O."/>
            <person name="Guillou S."/>
            <person name="Cros-Aarteil S."/>
            <person name="Calhoun S."/>
            <person name="Kuo A."/>
            <person name="Mondo S."/>
            <person name="Pangilinan J."/>
            <person name="Riley R."/>
            <person name="Labutti K."/>
            <person name="Andreopoulos B."/>
            <person name="Lipzen A."/>
            <person name="Chen C."/>
            <person name="Yanf M."/>
            <person name="Daum C."/>
            <person name="Ng V."/>
            <person name="Clum A."/>
            <person name="Steindorff A."/>
            <person name="Ohm R."/>
            <person name="Martin F."/>
            <person name="Silar P."/>
            <person name="Natvig D."/>
            <person name="Lalanne C."/>
            <person name="Gautier V."/>
            <person name="Ament-Velasquez S.L."/>
            <person name="Kruys A."/>
            <person name="Hutchinson M.I."/>
            <person name="Powell A.J."/>
            <person name="Barry K."/>
            <person name="Miller A.N."/>
            <person name="Grigoriev I.V."/>
            <person name="Debuchy R."/>
            <person name="Gladieux P."/>
            <person name="Thoren M.H."/>
            <person name="Johannesson H."/>
        </authorList>
    </citation>
    <scope>NUCLEOTIDE SEQUENCE</scope>
    <source>
        <strain evidence="4">CBS 955.72</strain>
    </source>
</reference>
<evidence type="ECO:0000256" key="2">
    <source>
        <dbReference type="SAM" id="Phobius"/>
    </source>
</evidence>
<keyword evidence="2" id="KW-1133">Transmembrane helix</keyword>
<organism evidence="4 5">
    <name type="scientific">Lasiosphaeria hispida</name>
    <dbReference type="NCBI Taxonomy" id="260671"/>
    <lineage>
        <taxon>Eukaryota</taxon>
        <taxon>Fungi</taxon>
        <taxon>Dikarya</taxon>
        <taxon>Ascomycota</taxon>
        <taxon>Pezizomycotina</taxon>
        <taxon>Sordariomycetes</taxon>
        <taxon>Sordariomycetidae</taxon>
        <taxon>Sordariales</taxon>
        <taxon>Lasiosphaeriaceae</taxon>
        <taxon>Lasiosphaeria</taxon>
    </lineage>
</organism>
<dbReference type="EMBL" id="JAUIQD010000007">
    <property type="protein sequence ID" value="KAK3344145.1"/>
    <property type="molecule type" value="Genomic_DNA"/>
</dbReference>
<dbReference type="InterPro" id="IPR046529">
    <property type="entry name" value="DUF6594"/>
</dbReference>
<feature type="transmembrane region" description="Helical" evidence="2">
    <location>
        <begin position="227"/>
        <end position="251"/>
    </location>
</feature>
<feature type="transmembrane region" description="Helical" evidence="2">
    <location>
        <begin position="285"/>
        <end position="303"/>
    </location>
</feature>
<comment type="caution">
    <text evidence="4">The sequence shown here is derived from an EMBL/GenBank/DDBJ whole genome shotgun (WGS) entry which is preliminary data.</text>
</comment>
<dbReference type="Pfam" id="PF20237">
    <property type="entry name" value="DUF6594"/>
    <property type="match status" value="1"/>
</dbReference>
<keyword evidence="2" id="KW-0812">Transmembrane</keyword>
<evidence type="ECO:0000256" key="1">
    <source>
        <dbReference type="SAM" id="MobiDB-lite"/>
    </source>
</evidence>
<gene>
    <name evidence="4" type="ORF">B0T25DRAFT_556259</name>
</gene>
<feature type="domain" description="DUF6594" evidence="3">
    <location>
        <begin position="85"/>
        <end position="296"/>
    </location>
</feature>
<name>A0AAJ0M9S5_9PEZI</name>
<keyword evidence="2" id="KW-0472">Membrane</keyword>
<reference evidence="4" key="1">
    <citation type="journal article" date="2023" name="Mol. Phylogenet. Evol.">
        <title>Genome-scale phylogeny and comparative genomics of the fungal order Sordariales.</title>
        <authorList>
            <person name="Hensen N."/>
            <person name="Bonometti L."/>
            <person name="Westerberg I."/>
            <person name="Brannstrom I.O."/>
            <person name="Guillou S."/>
            <person name="Cros-Aarteil S."/>
            <person name="Calhoun S."/>
            <person name="Haridas S."/>
            <person name="Kuo A."/>
            <person name="Mondo S."/>
            <person name="Pangilinan J."/>
            <person name="Riley R."/>
            <person name="LaButti K."/>
            <person name="Andreopoulos B."/>
            <person name="Lipzen A."/>
            <person name="Chen C."/>
            <person name="Yan M."/>
            <person name="Daum C."/>
            <person name="Ng V."/>
            <person name="Clum A."/>
            <person name="Steindorff A."/>
            <person name="Ohm R.A."/>
            <person name="Martin F."/>
            <person name="Silar P."/>
            <person name="Natvig D.O."/>
            <person name="Lalanne C."/>
            <person name="Gautier V."/>
            <person name="Ament-Velasquez S.L."/>
            <person name="Kruys A."/>
            <person name="Hutchinson M.I."/>
            <person name="Powell A.J."/>
            <person name="Barry K."/>
            <person name="Miller A.N."/>
            <person name="Grigoriev I.V."/>
            <person name="Debuchy R."/>
            <person name="Gladieux P."/>
            <person name="Hiltunen Thoren M."/>
            <person name="Johannesson H."/>
        </authorList>
    </citation>
    <scope>NUCLEOTIDE SEQUENCE</scope>
    <source>
        <strain evidence="4">CBS 955.72</strain>
    </source>
</reference>
<sequence length="305" mass="34432">MDLAERGESCRSTQNEGTASLVNTPSRSATLPVGLEEDITAATGRTGAARRRQFSRDWQFFPACERQFSLVLDYLSAKSWAKYCEIEQLERKNRGQGLHDYKEHIMMSDDEYGKKKEELMNEQIAIVEKYAQIFHSAIGIMNQHPPNVQHVNEYRLWASENASLDTSDYISDGDNYRSLGPRPSMVDSVLHSLFKTVESIRYSRRQKATNAGSGVVTVSWSSTTFRVLAHIFLVIFAFVFLLLPLALINFLNLGKGRAAVVILAFCLCFCIIFFVLGSLNTNHKFLLLFTYTSVMVTLLGNLTND</sequence>
<feature type="region of interest" description="Disordered" evidence="1">
    <location>
        <begin position="1"/>
        <end position="27"/>
    </location>
</feature>
<feature type="compositionally biased region" description="Polar residues" evidence="1">
    <location>
        <begin position="10"/>
        <end position="27"/>
    </location>
</feature>
<evidence type="ECO:0000313" key="5">
    <source>
        <dbReference type="Proteomes" id="UP001275084"/>
    </source>
</evidence>
<accession>A0AAJ0M9S5</accession>
<feature type="transmembrane region" description="Helical" evidence="2">
    <location>
        <begin position="258"/>
        <end position="279"/>
    </location>
</feature>
<evidence type="ECO:0000313" key="4">
    <source>
        <dbReference type="EMBL" id="KAK3344145.1"/>
    </source>
</evidence>
<dbReference type="AlphaFoldDB" id="A0AAJ0M9S5"/>